<gene>
    <name evidence="1" type="ORF">CEXT_742241</name>
</gene>
<proteinExistence type="predicted"/>
<organism evidence="1 2">
    <name type="scientific">Caerostris extrusa</name>
    <name type="common">Bark spider</name>
    <name type="synonym">Caerostris bankana</name>
    <dbReference type="NCBI Taxonomy" id="172846"/>
    <lineage>
        <taxon>Eukaryota</taxon>
        <taxon>Metazoa</taxon>
        <taxon>Ecdysozoa</taxon>
        <taxon>Arthropoda</taxon>
        <taxon>Chelicerata</taxon>
        <taxon>Arachnida</taxon>
        <taxon>Araneae</taxon>
        <taxon>Araneomorphae</taxon>
        <taxon>Entelegynae</taxon>
        <taxon>Araneoidea</taxon>
        <taxon>Araneidae</taxon>
        <taxon>Caerostris</taxon>
    </lineage>
</organism>
<accession>A0AAV4XVH1</accession>
<dbReference type="AlphaFoldDB" id="A0AAV4XVH1"/>
<comment type="caution">
    <text evidence="1">The sequence shown here is derived from an EMBL/GenBank/DDBJ whole genome shotgun (WGS) entry which is preliminary data.</text>
</comment>
<reference evidence="1 2" key="1">
    <citation type="submission" date="2021-06" db="EMBL/GenBank/DDBJ databases">
        <title>Caerostris extrusa draft genome.</title>
        <authorList>
            <person name="Kono N."/>
            <person name="Arakawa K."/>
        </authorList>
    </citation>
    <scope>NUCLEOTIDE SEQUENCE [LARGE SCALE GENOMIC DNA]</scope>
</reference>
<dbReference type="EMBL" id="BPLR01018332">
    <property type="protein sequence ID" value="GIY98747.1"/>
    <property type="molecule type" value="Genomic_DNA"/>
</dbReference>
<name>A0AAV4XVH1_CAEEX</name>
<evidence type="ECO:0000313" key="2">
    <source>
        <dbReference type="Proteomes" id="UP001054945"/>
    </source>
</evidence>
<evidence type="ECO:0000313" key="1">
    <source>
        <dbReference type="EMBL" id="GIY98747.1"/>
    </source>
</evidence>
<dbReference type="Proteomes" id="UP001054945">
    <property type="component" value="Unassembled WGS sequence"/>
</dbReference>
<protein>
    <submittedName>
        <fullName evidence="1">Uncharacterized protein</fullName>
    </submittedName>
</protein>
<sequence>MTKGARSVRVTNKILECFHPPDACNTKPPDTNWSLAGDNKLYYLYIVQKGRFQASLSYENHVKYPLLNINQTRHMISESDSWGFVRQVSNKTAKMSTTSESLCTDTTVSFDSINKGTYIEAFNEEQ</sequence>
<keyword evidence="2" id="KW-1185">Reference proteome</keyword>